<evidence type="ECO:0000256" key="6">
    <source>
        <dbReference type="ARBA" id="ARBA00022989"/>
    </source>
</evidence>
<feature type="transmembrane region" description="Helical" evidence="10">
    <location>
        <begin position="306"/>
        <end position="325"/>
    </location>
</feature>
<dbReference type="OrthoDB" id="276989at2759"/>
<dbReference type="SUPFAM" id="SSF103506">
    <property type="entry name" value="Mitochondrial carrier"/>
    <property type="match status" value="1"/>
</dbReference>
<comment type="subcellular location">
    <subcellularLocation>
        <location evidence="1">Membrane</location>
        <topology evidence="1">Multi-pass membrane protein</topology>
    </subcellularLocation>
</comment>
<dbReference type="InterPro" id="IPR018108">
    <property type="entry name" value="MCP_transmembrane"/>
</dbReference>
<organism evidence="11 12">
    <name type="scientific">Colocasia esculenta</name>
    <name type="common">Wild taro</name>
    <name type="synonym">Arum esculentum</name>
    <dbReference type="NCBI Taxonomy" id="4460"/>
    <lineage>
        <taxon>Eukaryota</taxon>
        <taxon>Viridiplantae</taxon>
        <taxon>Streptophyta</taxon>
        <taxon>Embryophyta</taxon>
        <taxon>Tracheophyta</taxon>
        <taxon>Spermatophyta</taxon>
        <taxon>Magnoliopsida</taxon>
        <taxon>Liliopsida</taxon>
        <taxon>Araceae</taxon>
        <taxon>Aroideae</taxon>
        <taxon>Colocasieae</taxon>
        <taxon>Colocasia</taxon>
    </lineage>
</organism>
<feature type="repeat" description="Solcar" evidence="8">
    <location>
        <begin position="216"/>
        <end position="295"/>
    </location>
</feature>
<evidence type="ECO:0000256" key="5">
    <source>
        <dbReference type="ARBA" id="ARBA00022737"/>
    </source>
</evidence>
<accession>A0A843VVN7</accession>
<evidence type="ECO:0000313" key="12">
    <source>
        <dbReference type="Proteomes" id="UP000652761"/>
    </source>
</evidence>
<dbReference type="PANTHER" id="PTHR45667">
    <property type="entry name" value="S-ADENOSYLMETHIONINE MITOCHONDRIAL CARRIER PROTEIN"/>
    <property type="match status" value="1"/>
</dbReference>
<feature type="repeat" description="Solcar" evidence="8">
    <location>
        <begin position="304"/>
        <end position="370"/>
    </location>
</feature>
<dbReference type="Proteomes" id="UP000652761">
    <property type="component" value="Unassembled WGS sequence"/>
</dbReference>
<dbReference type="EMBL" id="NMUH01002068">
    <property type="protein sequence ID" value="MQL97570.1"/>
    <property type="molecule type" value="Genomic_DNA"/>
</dbReference>
<dbReference type="InterPro" id="IPR023395">
    <property type="entry name" value="MCP_dom_sf"/>
</dbReference>
<dbReference type="GO" id="GO:0016020">
    <property type="term" value="C:membrane"/>
    <property type="evidence" value="ECO:0007669"/>
    <property type="project" value="UniProtKB-SubCell"/>
</dbReference>
<proteinExistence type="inferred from homology"/>
<evidence type="ECO:0000256" key="1">
    <source>
        <dbReference type="ARBA" id="ARBA00004141"/>
    </source>
</evidence>
<reference evidence="11" key="1">
    <citation type="submission" date="2017-07" db="EMBL/GenBank/DDBJ databases">
        <title>Taro Niue Genome Assembly and Annotation.</title>
        <authorList>
            <person name="Atibalentja N."/>
            <person name="Keating K."/>
            <person name="Fields C.J."/>
        </authorList>
    </citation>
    <scope>NUCLEOTIDE SEQUENCE</scope>
    <source>
        <strain evidence="11">Niue_2</strain>
        <tissue evidence="11">Leaf</tissue>
    </source>
</reference>
<dbReference type="PROSITE" id="PS50920">
    <property type="entry name" value="SOLCAR"/>
    <property type="match status" value="2"/>
</dbReference>
<keyword evidence="6 10" id="KW-1133">Transmembrane helix</keyword>
<evidence type="ECO:0000313" key="11">
    <source>
        <dbReference type="EMBL" id="MQL97570.1"/>
    </source>
</evidence>
<evidence type="ECO:0000256" key="7">
    <source>
        <dbReference type="ARBA" id="ARBA00023136"/>
    </source>
</evidence>
<dbReference type="Gene3D" id="1.50.40.10">
    <property type="entry name" value="Mitochondrial carrier domain"/>
    <property type="match status" value="1"/>
</dbReference>
<name>A0A843VVN7_COLES</name>
<sequence length="370" mass="39392">MRQDTISISCSSSSITSMKMTVADIVNQPNTYEDLTLGQFIVMAISSSLLCRNPVLCVCSLHLSSIAAQKEKKTPPLLVAAPPVPLERSLLQASRYPPPSPSLRPAILPSERSVFEFACRAASDPVGRRFYKAPPTIRIVSDPTVPLSSTIRSGLSATRNSPILCPPPPRSAAEHCCVSILYEHPPPRCPTVAPALPLLLADTFFPAGRSRLTLRFSCKEGVIAGGTAGGVVESALYPIDTIKTHMIFWHTLFQAARGGGKIVWKGLYSGLAGNLVGVLPASALFVGVYEPVKQKLLKIFPENLTAFAHLTAGAIGGAAASLIRVPTEVVKQRMQTGQFTSAPEAIRLIVAKEGFGGLYAAPAGSILKQR</sequence>
<evidence type="ECO:0000256" key="2">
    <source>
        <dbReference type="ARBA" id="ARBA00006375"/>
    </source>
</evidence>
<evidence type="ECO:0000256" key="9">
    <source>
        <dbReference type="RuleBase" id="RU000488"/>
    </source>
</evidence>
<comment type="caution">
    <text evidence="11">The sequence shown here is derived from an EMBL/GenBank/DDBJ whole genome shotgun (WGS) entry which is preliminary data.</text>
</comment>
<feature type="transmembrane region" description="Helical" evidence="10">
    <location>
        <begin position="267"/>
        <end position="286"/>
    </location>
</feature>
<keyword evidence="3 9" id="KW-0813">Transport</keyword>
<keyword evidence="5" id="KW-0677">Repeat</keyword>
<comment type="similarity">
    <text evidence="2 9">Belongs to the mitochondrial carrier (TC 2.A.29) family.</text>
</comment>
<dbReference type="Pfam" id="PF00153">
    <property type="entry name" value="Mito_carr"/>
    <property type="match status" value="2"/>
</dbReference>
<protein>
    <submittedName>
        <fullName evidence="11">Uncharacterized protein</fullName>
    </submittedName>
</protein>
<evidence type="ECO:0000256" key="8">
    <source>
        <dbReference type="PROSITE-ProRule" id="PRU00282"/>
    </source>
</evidence>
<evidence type="ECO:0000256" key="4">
    <source>
        <dbReference type="ARBA" id="ARBA00022692"/>
    </source>
</evidence>
<dbReference type="AlphaFoldDB" id="A0A843VVN7"/>
<keyword evidence="12" id="KW-1185">Reference proteome</keyword>
<evidence type="ECO:0000256" key="10">
    <source>
        <dbReference type="SAM" id="Phobius"/>
    </source>
</evidence>
<keyword evidence="7 8" id="KW-0472">Membrane</keyword>
<keyword evidence="4 8" id="KW-0812">Transmembrane</keyword>
<gene>
    <name evidence="11" type="ORF">Taro_030259</name>
</gene>
<evidence type="ECO:0000256" key="3">
    <source>
        <dbReference type="ARBA" id="ARBA00022448"/>
    </source>
</evidence>